<organism evidence="2 3">
    <name type="scientific">Gymnopilus junonius</name>
    <name type="common">Spectacular rustgill mushroom</name>
    <name type="synonym">Gymnopilus spectabilis subsp. junonius</name>
    <dbReference type="NCBI Taxonomy" id="109634"/>
    <lineage>
        <taxon>Eukaryota</taxon>
        <taxon>Fungi</taxon>
        <taxon>Dikarya</taxon>
        <taxon>Basidiomycota</taxon>
        <taxon>Agaricomycotina</taxon>
        <taxon>Agaricomycetes</taxon>
        <taxon>Agaricomycetidae</taxon>
        <taxon>Agaricales</taxon>
        <taxon>Agaricineae</taxon>
        <taxon>Hymenogastraceae</taxon>
        <taxon>Gymnopilus</taxon>
    </lineage>
</organism>
<dbReference type="InterPro" id="IPR010730">
    <property type="entry name" value="HET"/>
</dbReference>
<gene>
    <name evidence="2" type="ORF">CPB84DRAFT_1627501</name>
</gene>
<evidence type="ECO:0000313" key="3">
    <source>
        <dbReference type="Proteomes" id="UP000724874"/>
    </source>
</evidence>
<evidence type="ECO:0000313" key="2">
    <source>
        <dbReference type="EMBL" id="KAF8884907.1"/>
    </source>
</evidence>
<feature type="non-terminal residue" evidence="2">
    <location>
        <position position="1"/>
    </location>
</feature>
<name>A0A9P5TII1_GYMJU</name>
<dbReference type="OrthoDB" id="5122891at2759"/>
<protein>
    <submittedName>
        <fullName evidence="2">Heterokaryon incompatibility protein-domain-containing protein</fullName>
    </submittedName>
</protein>
<dbReference type="EMBL" id="JADNYJ010000105">
    <property type="protein sequence ID" value="KAF8884907.1"/>
    <property type="molecule type" value="Genomic_DNA"/>
</dbReference>
<dbReference type="PANTHER" id="PTHR10622:SF10">
    <property type="entry name" value="HET DOMAIN-CONTAINING PROTEIN"/>
    <property type="match status" value="1"/>
</dbReference>
<comment type="caution">
    <text evidence="2">The sequence shown here is derived from an EMBL/GenBank/DDBJ whole genome shotgun (WGS) entry which is preliminary data.</text>
</comment>
<evidence type="ECO:0000259" key="1">
    <source>
        <dbReference type="Pfam" id="PF06985"/>
    </source>
</evidence>
<dbReference type="Pfam" id="PF06985">
    <property type="entry name" value="HET"/>
    <property type="match status" value="1"/>
</dbReference>
<sequence>MRLLHVNKLELEEFLSEKTRPSYAILSHTWGDGEVTLQDLPRSSAKSMPGYAKIERCCEQARQDGFEYAWIDTCCIGKTSSAELSEAINSMFQWYTDAHICYVYLSDDPDDRTNNQSRFKSFSDSRWFTRGWTLQELLVPTSIVFDDCDWIELGTKNTLHLILSSIKGIPRDVPVEGKSLADICIAQRMSWAAMRQTTRAEDIAYCLLGIFGVNMLTLYGEEGQNAFIRLQHEIMKSSDDHTLFAW</sequence>
<dbReference type="PANTHER" id="PTHR10622">
    <property type="entry name" value="HET DOMAIN-CONTAINING PROTEIN"/>
    <property type="match status" value="1"/>
</dbReference>
<reference evidence="2" key="1">
    <citation type="submission" date="2020-11" db="EMBL/GenBank/DDBJ databases">
        <authorList>
            <consortium name="DOE Joint Genome Institute"/>
            <person name="Ahrendt S."/>
            <person name="Riley R."/>
            <person name="Andreopoulos W."/>
            <person name="LaButti K."/>
            <person name="Pangilinan J."/>
            <person name="Ruiz-duenas F.J."/>
            <person name="Barrasa J.M."/>
            <person name="Sanchez-Garcia M."/>
            <person name="Camarero S."/>
            <person name="Miyauchi S."/>
            <person name="Serrano A."/>
            <person name="Linde D."/>
            <person name="Babiker R."/>
            <person name="Drula E."/>
            <person name="Ayuso-Fernandez I."/>
            <person name="Pacheco R."/>
            <person name="Padilla G."/>
            <person name="Ferreira P."/>
            <person name="Barriuso J."/>
            <person name="Kellner H."/>
            <person name="Castanera R."/>
            <person name="Alfaro M."/>
            <person name="Ramirez L."/>
            <person name="Pisabarro A.G."/>
            <person name="Kuo A."/>
            <person name="Tritt A."/>
            <person name="Lipzen A."/>
            <person name="He G."/>
            <person name="Yan M."/>
            <person name="Ng V."/>
            <person name="Cullen D."/>
            <person name="Martin F."/>
            <person name="Rosso M.-N."/>
            <person name="Henrissat B."/>
            <person name="Hibbett D."/>
            <person name="Martinez A.T."/>
            <person name="Grigoriev I.V."/>
        </authorList>
    </citation>
    <scope>NUCLEOTIDE SEQUENCE</scope>
    <source>
        <strain evidence="2">AH 44721</strain>
    </source>
</reference>
<proteinExistence type="predicted"/>
<feature type="domain" description="Heterokaryon incompatibility" evidence="1">
    <location>
        <begin position="23"/>
        <end position="114"/>
    </location>
</feature>
<dbReference type="Proteomes" id="UP000724874">
    <property type="component" value="Unassembled WGS sequence"/>
</dbReference>
<accession>A0A9P5TII1</accession>
<dbReference type="AlphaFoldDB" id="A0A9P5TII1"/>
<keyword evidence="3" id="KW-1185">Reference proteome</keyword>